<feature type="transmembrane region" description="Helical" evidence="1">
    <location>
        <begin position="6"/>
        <end position="31"/>
    </location>
</feature>
<keyword evidence="3" id="KW-1185">Reference proteome</keyword>
<comment type="caution">
    <text evidence="2">The sequence shown here is derived from an EMBL/GenBank/DDBJ whole genome shotgun (WGS) entry which is preliminary data.</text>
</comment>
<evidence type="ECO:0008006" key="4">
    <source>
        <dbReference type="Google" id="ProtNLM"/>
    </source>
</evidence>
<accession>A0ABU2QZM0</accession>
<keyword evidence="1" id="KW-0472">Membrane</keyword>
<sequence length="433" mass="47932">MSDVETALAIATRVLVLGVIGAVPTVAFAAAESKVGRWRRRQADRVRTLRRRLTLRLARHTLTRADEVISPVLPDNGLHARPLIEQSITRWWHEAVIGLPVGLIFVAFFGYLASYAVEVSEDIRRPLPPNANPQEGGEAYSGLDPFASLYAGTRDAVLFIVDQAKDLVHRLQMLWGQPWEKPWDTATTLVFLMFVYIVIDMARRIFPAILAAFGVAHRKKESTGGLPPSLRSGLGVVFAPAVDKHDERRHRPVAVILSYATGVARAHQEMGERSPLDVRRVSVRGVERVIRRAWKVRHGTPKPPHRRELKTHAAKVVGALRRAEERQYTDEDPGMALKDLTEMLLTIAERYAEGRTGQLLDDVDEIEPVTDRTALRMAGAIAVFLLILFGTPKLGLPDSAAGSLQGVAAIAAVAVFFNHRYNATDLVDIFRGA</sequence>
<feature type="transmembrane region" description="Helical" evidence="1">
    <location>
        <begin position="400"/>
        <end position="417"/>
    </location>
</feature>
<protein>
    <recommendedName>
        <fullName evidence="4">Type II secretion system protein GspF domain-containing protein</fullName>
    </recommendedName>
</protein>
<keyword evidence="1" id="KW-1133">Transmembrane helix</keyword>
<feature type="transmembrane region" description="Helical" evidence="1">
    <location>
        <begin position="374"/>
        <end position="394"/>
    </location>
</feature>
<gene>
    <name evidence="2" type="ORF">RM698_10140</name>
</gene>
<name>A0ABU2QZM0_9ACTN</name>
<reference evidence="3" key="1">
    <citation type="submission" date="2023-07" db="EMBL/GenBank/DDBJ databases">
        <title>30 novel species of actinomycetes from the DSMZ collection.</title>
        <authorList>
            <person name="Nouioui I."/>
        </authorList>
    </citation>
    <scope>NUCLEOTIDE SEQUENCE [LARGE SCALE GENOMIC DNA]</scope>
    <source>
        <strain evidence="3">DSM 41979</strain>
    </source>
</reference>
<evidence type="ECO:0000313" key="2">
    <source>
        <dbReference type="EMBL" id="MDT0409411.1"/>
    </source>
</evidence>
<proteinExistence type="predicted"/>
<evidence type="ECO:0000313" key="3">
    <source>
        <dbReference type="Proteomes" id="UP001183610"/>
    </source>
</evidence>
<feature type="transmembrane region" description="Helical" evidence="1">
    <location>
        <begin position="182"/>
        <end position="199"/>
    </location>
</feature>
<dbReference type="RefSeq" id="WP_010263922.1">
    <property type="nucleotide sequence ID" value="NZ_JAVRET010000017.1"/>
</dbReference>
<dbReference type="Proteomes" id="UP001183610">
    <property type="component" value="Unassembled WGS sequence"/>
</dbReference>
<keyword evidence="1" id="KW-0812">Transmembrane</keyword>
<organism evidence="2 3">
    <name type="scientific">Streptomyces evansiae</name>
    <dbReference type="NCBI Taxonomy" id="3075535"/>
    <lineage>
        <taxon>Bacteria</taxon>
        <taxon>Bacillati</taxon>
        <taxon>Actinomycetota</taxon>
        <taxon>Actinomycetes</taxon>
        <taxon>Kitasatosporales</taxon>
        <taxon>Streptomycetaceae</taxon>
        <taxon>Streptomyces</taxon>
    </lineage>
</organism>
<dbReference type="EMBL" id="JAVRET010000017">
    <property type="protein sequence ID" value="MDT0409411.1"/>
    <property type="molecule type" value="Genomic_DNA"/>
</dbReference>
<evidence type="ECO:0000256" key="1">
    <source>
        <dbReference type="SAM" id="Phobius"/>
    </source>
</evidence>
<feature type="transmembrane region" description="Helical" evidence="1">
    <location>
        <begin position="95"/>
        <end position="117"/>
    </location>
</feature>